<feature type="signal peptide" evidence="1">
    <location>
        <begin position="1"/>
        <end position="20"/>
    </location>
</feature>
<dbReference type="AlphaFoldDB" id="D7CX98"/>
<reference evidence="2 3" key="2">
    <citation type="journal article" date="2011" name="Stand. Genomic Sci.">
        <title>Complete genome sequence of Truepera radiovictrix type strain (RQ-24).</title>
        <authorList>
            <person name="Ivanova N."/>
            <person name="Rohde C."/>
            <person name="Munk C."/>
            <person name="Nolan M."/>
            <person name="Lucas S."/>
            <person name="Del Rio T.G."/>
            <person name="Tice H."/>
            <person name="Deshpande S."/>
            <person name="Cheng J.F."/>
            <person name="Tapia R."/>
            <person name="Han C."/>
            <person name="Goodwin L."/>
            <person name="Pitluck S."/>
            <person name="Liolios K."/>
            <person name="Mavromatis K."/>
            <person name="Mikhailova N."/>
            <person name="Pati A."/>
            <person name="Chen A."/>
            <person name="Palaniappan K."/>
            <person name="Land M."/>
            <person name="Hauser L."/>
            <person name="Chang Y.J."/>
            <person name="Jeffries C.D."/>
            <person name="Brambilla E."/>
            <person name="Rohde M."/>
            <person name="Goker M."/>
            <person name="Tindall B.J."/>
            <person name="Woyke T."/>
            <person name="Bristow J."/>
            <person name="Eisen J.A."/>
            <person name="Markowitz V."/>
            <person name="Hugenholtz P."/>
            <person name="Kyrpides N.C."/>
            <person name="Klenk H.P."/>
            <person name="Lapidus A."/>
        </authorList>
    </citation>
    <scope>NUCLEOTIDE SEQUENCE [LARGE SCALE GENOMIC DNA]</scope>
    <source>
        <strain evidence="3">DSM 17093 / CIP 108686 / LMG 22925 / RQ-24</strain>
    </source>
</reference>
<keyword evidence="3" id="KW-1185">Reference proteome</keyword>
<dbReference type="Gene3D" id="2.60.40.1120">
    <property type="entry name" value="Carboxypeptidase-like, regulatory domain"/>
    <property type="match status" value="1"/>
</dbReference>
<dbReference type="Pfam" id="PF13620">
    <property type="entry name" value="CarboxypepD_reg"/>
    <property type="match status" value="1"/>
</dbReference>
<sequence>MRRTPRRALFALLLLLAACARTPSGTPPLDQTTWQPGTGSIAGYVVNRKAGTNVAGTTVAVAGTDLSAVTDESGLYRIMDVPAGLHTLTFTQDGYATSRVEGLRVDDQAETRYDTIQAEAFDPFLPTIPPTLSISVENGDSFPGGPEGALSFTVSGTVASPESNGFFSFGTAALGTSRGTSGFLNAAVPGTLFPFDGGVETTVNLPTAAFSGETSLHVVAYDVNFNRTEVIRYVTITPAETAGRLAEVTNLGAFAVTFGDTAVFGPLSRIRPFDGRALLDAVRNNDVSALQRLATEARGGAPTLGPQNALDEVITWVDVDFAYQGGALPTAFRVHRRLATQGRFWPIGQVGPEQICATLTEDEQPGPLDPDAGIICTFRDATAGLEAGVEATYRIEAILGDQNTLSGDSSVTPLPAFYVNALSPSNNATNVSVSPVYEFSVENRSSLLFIGALVLDRVHAEGSPVEWVAVLRDDSGITAGGIPHNFDGTAVNETLQPFHGYDWQPIAVTANGTITEDNEVEGVNAVSIAADFFDLLGVGFGVSDGPVNTFSTGDGSF</sequence>
<dbReference type="KEGG" id="tra:Trad_0079"/>
<dbReference type="Proteomes" id="UP000000379">
    <property type="component" value="Chromosome"/>
</dbReference>
<dbReference type="eggNOG" id="ENOG5030TE6">
    <property type="taxonomic scope" value="Bacteria"/>
</dbReference>
<evidence type="ECO:0000256" key="1">
    <source>
        <dbReference type="SAM" id="SignalP"/>
    </source>
</evidence>
<gene>
    <name evidence="2" type="ordered locus">Trad_0079</name>
</gene>
<dbReference type="HOGENOM" id="CLU_495050_0_0_0"/>
<protein>
    <recommendedName>
        <fullName evidence="4">Carboxypeptidase regulatory-like domain-containing protein</fullName>
    </recommendedName>
</protein>
<evidence type="ECO:0000313" key="2">
    <source>
        <dbReference type="EMBL" id="ADI13222.1"/>
    </source>
</evidence>
<evidence type="ECO:0000313" key="3">
    <source>
        <dbReference type="Proteomes" id="UP000000379"/>
    </source>
</evidence>
<dbReference type="EMBL" id="CP002049">
    <property type="protein sequence ID" value="ADI13222.1"/>
    <property type="molecule type" value="Genomic_DNA"/>
</dbReference>
<dbReference type="InterPro" id="IPR008969">
    <property type="entry name" value="CarboxyPept-like_regulatory"/>
</dbReference>
<keyword evidence="1" id="KW-0732">Signal</keyword>
<dbReference type="RefSeq" id="WP_013176602.1">
    <property type="nucleotide sequence ID" value="NC_014221.1"/>
</dbReference>
<accession>D7CX98</accession>
<evidence type="ECO:0008006" key="4">
    <source>
        <dbReference type="Google" id="ProtNLM"/>
    </source>
</evidence>
<proteinExistence type="predicted"/>
<dbReference type="OrthoDB" id="28995at2"/>
<name>D7CX98_TRURR</name>
<organism evidence="2 3">
    <name type="scientific">Truepera radiovictrix (strain DSM 17093 / CIP 108686 / LMG 22925 / RQ-24)</name>
    <dbReference type="NCBI Taxonomy" id="649638"/>
    <lineage>
        <taxon>Bacteria</taxon>
        <taxon>Thermotogati</taxon>
        <taxon>Deinococcota</taxon>
        <taxon>Deinococci</taxon>
        <taxon>Trueperales</taxon>
        <taxon>Trueperaceae</taxon>
        <taxon>Truepera</taxon>
    </lineage>
</organism>
<feature type="chain" id="PRO_5003094646" description="Carboxypeptidase regulatory-like domain-containing protein" evidence="1">
    <location>
        <begin position="21"/>
        <end position="557"/>
    </location>
</feature>
<dbReference type="PROSITE" id="PS51257">
    <property type="entry name" value="PROKAR_LIPOPROTEIN"/>
    <property type="match status" value="1"/>
</dbReference>
<reference evidence="3" key="1">
    <citation type="submission" date="2010-05" db="EMBL/GenBank/DDBJ databases">
        <title>The complete genome of Truepera radiovictris DSM 17093.</title>
        <authorList>
            <consortium name="US DOE Joint Genome Institute (JGI-PGF)"/>
            <person name="Lucas S."/>
            <person name="Copeland A."/>
            <person name="Lapidus A."/>
            <person name="Glavina del Rio T."/>
            <person name="Dalin E."/>
            <person name="Tice H."/>
            <person name="Bruce D."/>
            <person name="Goodwin L."/>
            <person name="Pitluck S."/>
            <person name="Kyrpides N."/>
            <person name="Mavromatis K."/>
            <person name="Ovchinnikova G."/>
            <person name="Munk A.C."/>
            <person name="Detter J.C."/>
            <person name="Han C."/>
            <person name="Tapia R."/>
            <person name="Land M."/>
            <person name="Hauser L."/>
            <person name="Markowitz V."/>
            <person name="Cheng J.-F."/>
            <person name="Hugenholtz P."/>
            <person name="Woyke T."/>
            <person name="Wu D."/>
            <person name="Tindall B."/>
            <person name="Pomrenke H.G."/>
            <person name="Brambilla E."/>
            <person name="Klenk H.-P."/>
            <person name="Eisen J.A."/>
        </authorList>
    </citation>
    <scope>NUCLEOTIDE SEQUENCE [LARGE SCALE GENOMIC DNA]</scope>
    <source>
        <strain evidence="3">DSM 17093 / CIP 108686 / LMG 22925 / RQ-24</strain>
    </source>
</reference>
<dbReference type="SUPFAM" id="SSF49464">
    <property type="entry name" value="Carboxypeptidase regulatory domain-like"/>
    <property type="match status" value="1"/>
</dbReference>